<comment type="caution">
    <text evidence="1">The sequence shown here is derived from an EMBL/GenBank/DDBJ whole genome shotgun (WGS) entry which is preliminary data.</text>
</comment>
<dbReference type="EMBL" id="QXHD01000001">
    <property type="protein sequence ID" value="NEZ54169.1"/>
    <property type="molecule type" value="Genomic_DNA"/>
</dbReference>
<dbReference type="Proteomes" id="UP000481033">
    <property type="component" value="Unassembled WGS sequence"/>
</dbReference>
<name>A0A6M0RCV4_9CYAN</name>
<reference evidence="1 2" key="1">
    <citation type="journal article" date="2020" name="Microb. Ecol.">
        <title>Ecogenomics of the Marine Benthic Filamentous Cyanobacterium Adonisia.</title>
        <authorList>
            <person name="Walter J.M."/>
            <person name="Coutinho F.H."/>
            <person name="Leomil L."/>
            <person name="Hargreaves P.I."/>
            <person name="Campeao M.E."/>
            <person name="Vieira V.V."/>
            <person name="Silva B.S."/>
            <person name="Fistarol G.O."/>
            <person name="Salomon P.S."/>
            <person name="Sawabe T."/>
            <person name="Mino S."/>
            <person name="Hosokawa M."/>
            <person name="Miyashita H."/>
            <person name="Maruyama F."/>
            <person name="van Verk M.C."/>
            <person name="Dutilh B.E."/>
            <person name="Thompson C.C."/>
            <person name="Thompson F.L."/>
        </authorList>
    </citation>
    <scope>NUCLEOTIDE SEQUENCE [LARGE SCALE GENOMIC DNA]</scope>
    <source>
        <strain evidence="1 2">CCMR0081</strain>
    </source>
</reference>
<proteinExistence type="predicted"/>
<gene>
    <name evidence="1" type="ORF">DXZ20_00290</name>
</gene>
<protein>
    <submittedName>
        <fullName evidence="1">Uncharacterized protein</fullName>
    </submittedName>
</protein>
<keyword evidence="2" id="KW-1185">Reference proteome</keyword>
<dbReference type="RefSeq" id="WP_163671919.1">
    <property type="nucleotide sequence ID" value="NZ_QXHD01000001.1"/>
</dbReference>
<accession>A0A6M0RCV4</accession>
<evidence type="ECO:0000313" key="1">
    <source>
        <dbReference type="EMBL" id="NEZ54169.1"/>
    </source>
</evidence>
<dbReference type="AlphaFoldDB" id="A0A6M0RCV4"/>
<sequence length="100" mass="11164">MNPLTEALLLEIAQSCAGYQTTRKINFTELNQLSMENPLVSQDLPSMPGDYYQVEFETPQQATGFRAELGSRGFTNTHVTTNGVAFALVVINEDFENPYQ</sequence>
<evidence type="ECO:0000313" key="2">
    <source>
        <dbReference type="Proteomes" id="UP000481033"/>
    </source>
</evidence>
<organism evidence="1 2">
    <name type="scientific">Adonisia turfae CCMR0081</name>
    <dbReference type="NCBI Taxonomy" id="2292702"/>
    <lineage>
        <taxon>Bacteria</taxon>
        <taxon>Bacillati</taxon>
        <taxon>Cyanobacteriota</taxon>
        <taxon>Adonisia</taxon>
        <taxon>Adonisia turfae</taxon>
    </lineage>
</organism>